<evidence type="ECO:0000256" key="2">
    <source>
        <dbReference type="ARBA" id="ARBA00022525"/>
    </source>
</evidence>
<feature type="transmembrane region" description="Helical" evidence="5">
    <location>
        <begin position="103"/>
        <end position="125"/>
    </location>
</feature>
<feature type="domain" description="SD-repeat containing protein B" evidence="7">
    <location>
        <begin position="1605"/>
        <end position="1670"/>
    </location>
</feature>
<dbReference type="Pfam" id="PF17210">
    <property type="entry name" value="SdrD_B"/>
    <property type="match status" value="2"/>
</dbReference>
<accession>A0ABW0GH01</accession>
<feature type="transmembrane region" description="Helical" evidence="5">
    <location>
        <begin position="43"/>
        <end position="63"/>
    </location>
</feature>
<feature type="compositionally biased region" description="Pro residues" evidence="4">
    <location>
        <begin position="621"/>
        <end position="632"/>
    </location>
</feature>
<keyword evidence="5" id="KW-0812">Transmembrane</keyword>
<organism evidence="8 9">
    <name type="scientific">Aquipuribacter nitratireducens</name>
    <dbReference type="NCBI Taxonomy" id="650104"/>
    <lineage>
        <taxon>Bacteria</taxon>
        <taxon>Bacillati</taxon>
        <taxon>Actinomycetota</taxon>
        <taxon>Actinomycetes</taxon>
        <taxon>Micrococcales</taxon>
        <taxon>Intrasporangiaceae</taxon>
        <taxon>Aquipuribacter</taxon>
    </lineage>
</organism>
<name>A0ABW0GH01_9MICO</name>
<dbReference type="EMBL" id="JBHSLD010000001">
    <property type="protein sequence ID" value="MFC5379212.1"/>
    <property type="molecule type" value="Genomic_DNA"/>
</dbReference>
<dbReference type="SUPFAM" id="SSF117074">
    <property type="entry name" value="Hypothetical protein PA1324"/>
    <property type="match status" value="3"/>
</dbReference>
<dbReference type="InterPro" id="IPR013783">
    <property type="entry name" value="Ig-like_fold"/>
</dbReference>
<reference evidence="9" key="1">
    <citation type="journal article" date="2019" name="Int. J. Syst. Evol. Microbiol.">
        <title>The Global Catalogue of Microorganisms (GCM) 10K type strain sequencing project: providing services to taxonomists for standard genome sequencing and annotation.</title>
        <authorList>
            <consortium name="The Broad Institute Genomics Platform"/>
            <consortium name="The Broad Institute Genome Sequencing Center for Infectious Disease"/>
            <person name="Wu L."/>
            <person name="Ma J."/>
        </authorList>
    </citation>
    <scope>NUCLEOTIDE SEQUENCE [LARGE SCALE GENOMIC DNA]</scope>
    <source>
        <strain evidence="9">CCUG 43114</strain>
    </source>
</reference>
<feature type="region of interest" description="Disordered" evidence="4">
    <location>
        <begin position="1152"/>
        <end position="1190"/>
    </location>
</feature>
<dbReference type="RefSeq" id="WP_340266769.1">
    <property type="nucleotide sequence ID" value="NZ_JBBEOG010000001.1"/>
</dbReference>
<keyword evidence="9" id="KW-1185">Reference proteome</keyword>
<feature type="domain" description="SD-repeat containing protein B" evidence="7">
    <location>
        <begin position="2003"/>
        <end position="2080"/>
    </location>
</feature>
<gene>
    <name evidence="8" type="ORF">ACFPJ6_00260</name>
</gene>
<evidence type="ECO:0000256" key="3">
    <source>
        <dbReference type="ARBA" id="ARBA00022729"/>
    </source>
</evidence>
<keyword evidence="2" id="KW-0964">Secreted</keyword>
<keyword evidence="5" id="KW-0472">Membrane</keyword>
<evidence type="ECO:0000256" key="5">
    <source>
        <dbReference type="SAM" id="Phobius"/>
    </source>
</evidence>
<dbReference type="InterPro" id="IPR059177">
    <property type="entry name" value="GH29D-like_dom"/>
</dbReference>
<comment type="subcellular location">
    <subcellularLocation>
        <location evidence="1">Secreted</location>
    </subcellularLocation>
</comment>
<protein>
    <submittedName>
        <fullName evidence="8">SdrD B-like domain-containing protein</fullName>
    </submittedName>
</protein>
<evidence type="ECO:0000256" key="1">
    <source>
        <dbReference type="ARBA" id="ARBA00004613"/>
    </source>
</evidence>
<sequence length="2343" mass="245530">MAAAPHAAPAPRRDTAPVAAAVVLLAAAGAALSLLVGTALPPVAALLVATAAALGAVAAARTASGRVPGATGSWVAGLAGAIGAGAAGAWAAVSAAWSTGVPVTAAVLVVPVHAALALLVLAWVVGRGWRVPLDPAAAGRAVVAARRPLVAGVTSLPLVLTLLAGPAVAPATAAAVEDPAVAPCVAGEQVRNYAVSAITVDVPFNRWGKTLRSARIFAMDQDLAAVRNWHRPLAASAADDPAANRRLRPRPLVLRANEGECIRVTLTNRLSSEAAHGLPGDPRVGIQAAGVVMNVRRSGGARVGYNADPTVGIGESISYFWRVPDQEGLYMFEDLATPAGGEHDAGSRGVGLYGGLAVQPAGSTWTDPRSGKVLSGTPGALNSTYAAVRNQSGELYIEADIHPPGGDSFRESIQLAQDEIPDIGMGFNYGSEPLEDRETALCPDCVGEETWLSSWPYGDPALVKLASGRGPWLPNGEGDRKDKEDCGLPESCYVSNVFHTYTGDATKIRFGLAGVKETHVFHLHAHQWLADAREDVAQGDGPGYKPGSSTIDSQSYGPGEAYSAELLYGAGSQNGTFGDSIFHCHLYPHFAEGFWAIMRVHDVRLDGRSATPDGVNVRPLQPLPDAPAPPQPTADNPGFPGMIPGTYGYRAPQPPGSVTVGGVDGTPERPAPRVVGGRPIAEGKLALEEGVVARHNPGGEAPRGAPFADPCPSGSREVDYAVTVLQRDLVYNTAGHHDPQARVMVLTKDVEAVLAGTKKVEPLFIRANAGDCINFSLTNMTHNWAGNDVFQKLVQTNMAGGHVHLTKFDVTASDGGSNGWNYQQAAFTKEQADFVEKQAAGEVRCTPSDTFYGGESTGCRIPYDWSWQPPADSSGLWGQTIHERWYADYELRTAFTHDHHFPAVTQNHGHYGALVVEPAGFDVRDPETGEFRQPVNDPAHGTVCGARCDGDADGEAADLVGPGANDDYREFGLAVADFVSLVKKGGNPRNPDDAINPPGAPESFPSNDPGTFSVNYRNEPLHERRTRNGQPVDPAHRFSSWVFGDPYTPLLQAYSRDNVKFRLIQGSHEEQHMFQVHRLRWLEEPDDPDSPLVNAQTIGISEAFNVEMPGYDCRATDTPCRGDHLYGATTPEGLWNGMWGVLRVHGQRTAGLLPLPDNTPREATVPEPVPASRQAPPPAQQTGTSCPDGAPVKRYDVVAMANDLVYNEHGDHDPKGALFVLAEDEAAVRAGTKAPEPLVLRANEGDCVRVTLHNALPANYGDLVNGTDGDIRYTLEPPTGTRMGTRVSLHPQMLRHDVRLSDGSAVGFNPDSTVGINGTISYEWYADREVGATNLVDYGDVRGHRHHGLFAGLVVEPRNATYHDPVTGAEVRSGVSADVRVPGLRDFRENVLFYEDGLDLRDATGAAVVDTVHPGAADEVPTGREDHGDKGVNYTNAPLHRRLGAPAGAQADVTSAAWSTVFSSAVHGDPRTPVLRAYAGDDQRVRLLNGSAKAPPAYFGSFQLDGASWRAEPYDPQSERVGLYGNLGSGGAKNVHVGLATPGDHLWASKTSLQLPSGVWGMARVYPQPTAGAGFTPTPLRRVDNPYGLDNVPILPLERASVTVAVFDDADADGARDEGEAVRVGVPVELRATDGTVVSTVPTTAAGTATFSPTPGVYDVAVSAPQGTSVVGAPTRRVDVRGDVAPARLAVGVTSRVVLTARVFDDRDGDGVRDEGEPGLAGRTVQLDGPVPVADGTTGADGTATAAVVAGTWKAYIAPRTGWTATTPLPAVVTVSGTAPVSVDLGVRRDPGVVVRVVDDVDGSGTAGPAEAGVPGVLVDATLADGSALSRRTGVDGAVVDTRAQAATLRVLGPDMRTWPCVSAVVTLVEGSTTVVTCDAAGAFAVPADAVEVSVLGAFDDGVVSVQLFQDADSDGRRGPTEPALADWPVVLQDPVTHTEVARGTTGADGLTGFLVPPGDYEVVPLPPVSDVAWTNTVGDYAITVERAQRAQASGGWVQRASVSASVFHDLDGNGRRDDYDPPLAERTVRLLDSAGRLRSTAVTDSTGSAVFPVTAGASYSVETTVPSGWRATGPLSGTTVQSRVPLTAPADGSQAVVAFGQYNTVDRTPPARPVLTPAGGVLDRPTLVGFSAETGATIRYTLDGSTPTATRGMVVSGDVRIATDRVVQAVAVDAAGNVSAVASATFDLPWTGAVTRVGAGAWQATTGTVRGTVADAAVDDNRYLSVSAGLVASRRTADVTARVVLPEAARTPAALDVSMSARTTLRNVRVRLQYWDNEGGLWRNLLTPYTSGLDEQRVDLDLPGAGRAVAADGTVLVRVVADTAQPFDLQVDQLTVTAVNRR</sequence>
<keyword evidence="3" id="KW-0732">Signal</keyword>
<evidence type="ECO:0000259" key="7">
    <source>
        <dbReference type="Pfam" id="PF17210"/>
    </source>
</evidence>
<feature type="region of interest" description="Disordered" evidence="4">
    <location>
        <begin position="537"/>
        <end position="556"/>
    </location>
</feature>
<dbReference type="InterPro" id="IPR008972">
    <property type="entry name" value="Cupredoxin"/>
</dbReference>
<evidence type="ECO:0000313" key="9">
    <source>
        <dbReference type="Proteomes" id="UP001596122"/>
    </source>
</evidence>
<evidence type="ECO:0000259" key="6">
    <source>
        <dbReference type="Pfam" id="PF13290"/>
    </source>
</evidence>
<feature type="region of interest" description="Disordered" evidence="4">
    <location>
        <begin position="612"/>
        <end position="647"/>
    </location>
</feature>
<comment type="caution">
    <text evidence="8">The sequence shown here is derived from an EMBL/GenBank/DDBJ whole genome shotgun (WGS) entry which is preliminary data.</text>
</comment>
<dbReference type="InterPro" id="IPR033764">
    <property type="entry name" value="Sdr_B"/>
</dbReference>
<evidence type="ECO:0000256" key="4">
    <source>
        <dbReference type="SAM" id="MobiDB-lite"/>
    </source>
</evidence>
<feature type="compositionally biased region" description="Polar residues" evidence="4">
    <location>
        <begin position="547"/>
        <end position="556"/>
    </location>
</feature>
<feature type="domain" description="GH29D-like beta-sandwich" evidence="6">
    <location>
        <begin position="2118"/>
        <end position="2183"/>
    </location>
</feature>
<dbReference type="Gene3D" id="2.60.40.420">
    <property type="entry name" value="Cupredoxins - blue copper proteins"/>
    <property type="match status" value="5"/>
</dbReference>
<feature type="region of interest" description="Disordered" evidence="4">
    <location>
        <begin position="984"/>
        <end position="1011"/>
    </location>
</feature>
<proteinExistence type="predicted"/>
<dbReference type="SUPFAM" id="SSF49503">
    <property type="entry name" value="Cupredoxins"/>
    <property type="match status" value="4"/>
</dbReference>
<dbReference type="Gene3D" id="2.60.40.10">
    <property type="entry name" value="Immunoglobulins"/>
    <property type="match status" value="4"/>
</dbReference>
<keyword evidence="5" id="KW-1133">Transmembrane helix</keyword>
<dbReference type="Proteomes" id="UP001596122">
    <property type="component" value="Unassembled WGS sequence"/>
</dbReference>
<feature type="transmembrane region" description="Helical" evidence="5">
    <location>
        <begin position="75"/>
        <end position="97"/>
    </location>
</feature>
<feature type="transmembrane region" description="Helical" evidence="5">
    <location>
        <begin position="18"/>
        <end position="37"/>
    </location>
</feature>
<evidence type="ECO:0000313" key="8">
    <source>
        <dbReference type="EMBL" id="MFC5379212.1"/>
    </source>
</evidence>
<dbReference type="Pfam" id="PF13290">
    <property type="entry name" value="CHB_HEX_C_1"/>
    <property type="match status" value="1"/>
</dbReference>